<feature type="region of interest" description="Disordered" evidence="1">
    <location>
        <begin position="15"/>
        <end position="52"/>
    </location>
</feature>
<evidence type="ECO:0000256" key="1">
    <source>
        <dbReference type="SAM" id="MobiDB-lite"/>
    </source>
</evidence>
<evidence type="ECO:0000313" key="2">
    <source>
        <dbReference type="EMBL" id="WVZ49180.1"/>
    </source>
</evidence>
<keyword evidence="3" id="KW-1185">Reference proteome</keyword>
<organism evidence="2 3">
    <name type="scientific">Paspalum notatum var. saurae</name>
    <dbReference type="NCBI Taxonomy" id="547442"/>
    <lineage>
        <taxon>Eukaryota</taxon>
        <taxon>Viridiplantae</taxon>
        <taxon>Streptophyta</taxon>
        <taxon>Embryophyta</taxon>
        <taxon>Tracheophyta</taxon>
        <taxon>Spermatophyta</taxon>
        <taxon>Magnoliopsida</taxon>
        <taxon>Liliopsida</taxon>
        <taxon>Poales</taxon>
        <taxon>Poaceae</taxon>
        <taxon>PACMAD clade</taxon>
        <taxon>Panicoideae</taxon>
        <taxon>Andropogonodae</taxon>
        <taxon>Paspaleae</taxon>
        <taxon>Paspalinae</taxon>
        <taxon>Paspalum</taxon>
    </lineage>
</organism>
<dbReference type="EMBL" id="CP144745">
    <property type="protein sequence ID" value="WVZ49180.1"/>
    <property type="molecule type" value="Genomic_DNA"/>
</dbReference>
<gene>
    <name evidence="2" type="ORF">U9M48_000557</name>
</gene>
<dbReference type="Proteomes" id="UP001341281">
    <property type="component" value="Chromosome 01"/>
</dbReference>
<evidence type="ECO:0000313" key="3">
    <source>
        <dbReference type="Proteomes" id="UP001341281"/>
    </source>
</evidence>
<accession>A0AAQ3PE36</accession>
<feature type="compositionally biased region" description="Basic residues" evidence="1">
    <location>
        <begin position="39"/>
        <end position="52"/>
    </location>
</feature>
<proteinExistence type="predicted"/>
<reference evidence="2 3" key="1">
    <citation type="submission" date="2024-02" db="EMBL/GenBank/DDBJ databases">
        <title>High-quality chromosome-scale genome assembly of Pensacola bahiagrass (Paspalum notatum Flugge var. saurae).</title>
        <authorList>
            <person name="Vega J.M."/>
            <person name="Podio M."/>
            <person name="Orjuela J."/>
            <person name="Siena L.A."/>
            <person name="Pessino S.C."/>
            <person name="Combes M.C."/>
            <person name="Mariac C."/>
            <person name="Albertini E."/>
            <person name="Pupilli F."/>
            <person name="Ortiz J.P.A."/>
            <person name="Leblanc O."/>
        </authorList>
    </citation>
    <scope>NUCLEOTIDE SEQUENCE [LARGE SCALE GENOMIC DNA]</scope>
    <source>
        <strain evidence="2">R1</strain>
        <tissue evidence="2">Leaf</tissue>
    </source>
</reference>
<sequence>MPFIPCTHLHNDIHIDHGIEEQTQEQPLIEEPKTGSRTRGSKSTRRPHLTSHPRKLTLARKVWISSFVLVWVEELVTIRSEPSHDLAMG</sequence>
<protein>
    <submittedName>
        <fullName evidence="2">Uncharacterized protein</fullName>
    </submittedName>
</protein>
<dbReference type="AlphaFoldDB" id="A0AAQ3PE36"/>
<name>A0AAQ3PE36_PASNO</name>